<comment type="cofactor">
    <cofactor evidence="1">
        <name>Mn(2+)</name>
        <dbReference type="ChEBI" id="CHEBI:29035"/>
    </cofactor>
</comment>
<dbReference type="PANTHER" id="PTHR11668">
    <property type="entry name" value="SERINE/THREONINE PROTEIN PHOSPHATASE"/>
    <property type="match status" value="1"/>
</dbReference>
<keyword evidence="5" id="KW-0464">Manganese</keyword>
<dbReference type="STRING" id="102285.A0A0R3T920"/>
<evidence type="ECO:0000256" key="7">
    <source>
        <dbReference type="ARBA" id="ARBA00048336"/>
    </source>
</evidence>
<dbReference type="Pfam" id="PF00149">
    <property type="entry name" value="Metallophos"/>
    <property type="match status" value="1"/>
</dbReference>
<dbReference type="PANTHER" id="PTHR11668:SF300">
    <property type="entry name" value="SERINE_THREONINE-PROTEIN PHOSPHATASE"/>
    <property type="match status" value="1"/>
</dbReference>
<dbReference type="AlphaFoldDB" id="A0A0R3T920"/>
<dbReference type="Gene3D" id="3.60.21.10">
    <property type="match status" value="1"/>
</dbReference>
<dbReference type="InterPro" id="IPR004843">
    <property type="entry name" value="Calcineurin-like_PHP"/>
</dbReference>
<evidence type="ECO:0000256" key="6">
    <source>
        <dbReference type="ARBA" id="ARBA00047761"/>
    </source>
</evidence>
<dbReference type="InterPro" id="IPR050341">
    <property type="entry name" value="PP1_catalytic_subunit"/>
</dbReference>
<comment type="similarity">
    <text evidence="8">Belongs to the PPP phosphatase family.</text>
</comment>
<evidence type="ECO:0000313" key="11">
    <source>
        <dbReference type="Proteomes" id="UP000278807"/>
    </source>
</evidence>
<sequence length="359" mass="41016">MGKRKHASLLIEGLRNRRWWWHGAYDRRTMAEGSVPVGTERKEEDQATFLNRLKGELENGFNTPGAEIKLTYFEVVRVCDIVKEIFSSEPLILEIQSPVYVMGDIHGQFYDLLRIFSQIGSTDNRFLFLGDYVDRGPQAIEVVMYLFILKVLNPNKYFLLRGNHEDLHLSIKYGFELEVRRKFNDPTCFFDTIDVFNVMPISALIDGRIFCVHGGLSEEFIKRDFDCIHGAYMPIPRPTSVSEFSFVRDLLWADPVPDDKGTADTLFIPNPSRGKSMVAFGKAATECFFSKFGLKRILRGHEFCPTGIKYDHMNKCITVFSAPNYHNTKTPAAYILTSSPDGNDIKFEIMTISPSQSQS</sequence>
<dbReference type="SMART" id="SM00156">
    <property type="entry name" value="PP2Ac"/>
    <property type="match status" value="1"/>
</dbReference>
<accession>A0A0R3T920</accession>
<dbReference type="EMBL" id="UZAE01002118">
    <property type="protein sequence ID" value="VDN99416.1"/>
    <property type="molecule type" value="Genomic_DNA"/>
</dbReference>
<reference evidence="12" key="1">
    <citation type="submission" date="2017-02" db="UniProtKB">
        <authorList>
            <consortium name="WormBaseParasite"/>
        </authorList>
    </citation>
    <scope>IDENTIFICATION</scope>
</reference>
<evidence type="ECO:0000259" key="9">
    <source>
        <dbReference type="PROSITE" id="PS00125"/>
    </source>
</evidence>
<evidence type="ECO:0000256" key="4">
    <source>
        <dbReference type="ARBA" id="ARBA00022912"/>
    </source>
</evidence>
<keyword evidence="3 8" id="KW-0378">Hydrolase</keyword>
<reference evidence="10 11" key="2">
    <citation type="submission" date="2018-11" db="EMBL/GenBank/DDBJ databases">
        <authorList>
            <consortium name="Pathogen Informatics"/>
        </authorList>
    </citation>
    <scope>NUCLEOTIDE SEQUENCE [LARGE SCALE GENOMIC DNA]</scope>
</reference>
<evidence type="ECO:0000256" key="3">
    <source>
        <dbReference type="ARBA" id="ARBA00022801"/>
    </source>
</evidence>
<organism evidence="12">
    <name type="scientific">Rodentolepis nana</name>
    <name type="common">Dwarf tapeworm</name>
    <name type="synonym">Hymenolepis nana</name>
    <dbReference type="NCBI Taxonomy" id="102285"/>
    <lineage>
        <taxon>Eukaryota</taxon>
        <taxon>Metazoa</taxon>
        <taxon>Spiralia</taxon>
        <taxon>Lophotrochozoa</taxon>
        <taxon>Platyhelminthes</taxon>
        <taxon>Cestoda</taxon>
        <taxon>Eucestoda</taxon>
        <taxon>Cyclophyllidea</taxon>
        <taxon>Hymenolepididae</taxon>
        <taxon>Rodentolepis</taxon>
    </lineage>
</organism>
<dbReference type="PROSITE" id="PS00125">
    <property type="entry name" value="SER_THR_PHOSPHATASE"/>
    <property type="match status" value="1"/>
</dbReference>
<evidence type="ECO:0000256" key="2">
    <source>
        <dbReference type="ARBA" id="ARBA00022723"/>
    </source>
</evidence>
<name>A0A0R3T920_RODNA</name>
<keyword evidence="11" id="KW-1185">Reference proteome</keyword>
<comment type="catalytic activity">
    <reaction evidence="6">
        <text>O-phospho-L-seryl-[protein] + H2O = L-seryl-[protein] + phosphate</text>
        <dbReference type="Rhea" id="RHEA:20629"/>
        <dbReference type="Rhea" id="RHEA-COMP:9863"/>
        <dbReference type="Rhea" id="RHEA-COMP:11604"/>
        <dbReference type="ChEBI" id="CHEBI:15377"/>
        <dbReference type="ChEBI" id="CHEBI:29999"/>
        <dbReference type="ChEBI" id="CHEBI:43474"/>
        <dbReference type="ChEBI" id="CHEBI:83421"/>
        <dbReference type="EC" id="3.1.3.16"/>
    </reaction>
</comment>
<feature type="domain" description="Serine/threonine specific protein phosphatases" evidence="9">
    <location>
        <begin position="160"/>
        <end position="165"/>
    </location>
</feature>
<evidence type="ECO:0000256" key="8">
    <source>
        <dbReference type="RuleBase" id="RU004273"/>
    </source>
</evidence>
<dbReference type="GO" id="GO:0005737">
    <property type="term" value="C:cytoplasm"/>
    <property type="evidence" value="ECO:0007669"/>
    <property type="project" value="TreeGrafter"/>
</dbReference>
<dbReference type="Proteomes" id="UP000278807">
    <property type="component" value="Unassembled WGS sequence"/>
</dbReference>
<comment type="catalytic activity">
    <reaction evidence="7 8">
        <text>O-phospho-L-threonyl-[protein] + H2O = L-threonyl-[protein] + phosphate</text>
        <dbReference type="Rhea" id="RHEA:47004"/>
        <dbReference type="Rhea" id="RHEA-COMP:11060"/>
        <dbReference type="Rhea" id="RHEA-COMP:11605"/>
        <dbReference type="ChEBI" id="CHEBI:15377"/>
        <dbReference type="ChEBI" id="CHEBI:30013"/>
        <dbReference type="ChEBI" id="CHEBI:43474"/>
        <dbReference type="ChEBI" id="CHEBI:61977"/>
        <dbReference type="EC" id="3.1.3.16"/>
    </reaction>
</comment>
<keyword evidence="2" id="KW-0479">Metal-binding</keyword>
<dbReference type="InterPro" id="IPR029052">
    <property type="entry name" value="Metallo-depent_PP-like"/>
</dbReference>
<dbReference type="InterPro" id="IPR006186">
    <property type="entry name" value="Ser/Thr-sp_prot-phosphatase"/>
</dbReference>
<evidence type="ECO:0000313" key="10">
    <source>
        <dbReference type="EMBL" id="VDN99416.1"/>
    </source>
</evidence>
<dbReference type="GO" id="GO:0046872">
    <property type="term" value="F:metal ion binding"/>
    <property type="evidence" value="ECO:0007669"/>
    <property type="project" value="UniProtKB-KW"/>
</dbReference>
<keyword evidence="4" id="KW-0904">Protein phosphatase</keyword>
<dbReference type="GO" id="GO:0004722">
    <property type="term" value="F:protein serine/threonine phosphatase activity"/>
    <property type="evidence" value="ECO:0007669"/>
    <property type="project" value="UniProtKB-EC"/>
</dbReference>
<dbReference type="GO" id="GO:0005634">
    <property type="term" value="C:nucleus"/>
    <property type="evidence" value="ECO:0007669"/>
    <property type="project" value="TreeGrafter"/>
</dbReference>
<dbReference type="WBParaSite" id="HNAJ_0000355901-mRNA-1">
    <property type="protein sequence ID" value="HNAJ_0000355901-mRNA-1"/>
    <property type="gene ID" value="HNAJ_0000355901"/>
</dbReference>
<proteinExistence type="inferred from homology"/>
<dbReference type="SUPFAM" id="SSF56300">
    <property type="entry name" value="Metallo-dependent phosphatases"/>
    <property type="match status" value="1"/>
</dbReference>
<dbReference type="PRINTS" id="PR00114">
    <property type="entry name" value="STPHPHTASE"/>
</dbReference>
<protein>
    <recommendedName>
        <fullName evidence="8">Serine/threonine-protein phosphatase</fullName>
        <ecNumber evidence="8">3.1.3.16</ecNumber>
    </recommendedName>
</protein>
<evidence type="ECO:0000256" key="5">
    <source>
        <dbReference type="ARBA" id="ARBA00023211"/>
    </source>
</evidence>
<evidence type="ECO:0000256" key="1">
    <source>
        <dbReference type="ARBA" id="ARBA00001936"/>
    </source>
</evidence>
<gene>
    <name evidence="10" type="ORF">HNAJ_LOCUS3557</name>
</gene>
<dbReference type="EC" id="3.1.3.16" evidence="8"/>
<evidence type="ECO:0000313" key="12">
    <source>
        <dbReference type="WBParaSite" id="HNAJ_0000355901-mRNA-1"/>
    </source>
</evidence>